<proteinExistence type="predicted"/>
<dbReference type="Pfam" id="PF13419">
    <property type="entry name" value="HAD_2"/>
    <property type="match status" value="1"/>
</dbReference>
<dbReference type="InterPro" id="IPR041492">
    <property type="entry name" value="HAD_2"/>
</dbReference>
<dbReference type="PANTHER" id="PTHR43434">
    <property type="entry name" value="PHOSPHOGLYCOLATE PHOSPHATASE"/>
    <property type="match status" value="1"/>
</dbReference>
<sequence>MRMPETATAVLLDLDGTVTDSAPGVIDSFVTAVRGLGLEEPPQSALRAVVGPPLAWTLEHIGGVDPADVERGQDLYRAHYGGGSMFNSAVFDGMRELLVALRDAGVPVSLATSKSEEFAREILAHFELTEYFTAICGADDRGRNSDKAYVMGKALAQLRAAGADLSGAVMVGDRVHDLEGARAHGLPCVLVAWGYGTDSELADADAVATDAGQLATQLGLPAGPKGGPVAAHGAAVGH</sequence>
<dbReference type="Gene3D" id="1.10.150.240">
    <property type="entry name" value="Putative phosphatase, domain 2"/>
    <property type="match status" value="1"/>
</dbReference>
<comment type="caution">
    <text evidence="1">The sequence shown here is derived from an EMBL/GenBank/DDBJ whole genome shotgun (WGS) entry which is preliminary data.</text>
</comment>
<name>A0ABS7S4S6_9MICO</name>
<dbReference type="PANTHER" id="PTHR43434:SF20">
    <property type="entry name" value="5'-NUCLEOTIDASE"/>
    <property type="match status" value="1"/>
</dbReference>
<evidence type="ECO:0000313" key="2">
    <source>
        <dbReference type="Proteomes" id="UP000826651"/>
    </source>
</evidence>
<dbReference type="EMBL" id="JAGSHT010000001">
    <property type="protein sequence ID" value="MBZ2194604.1"/>
    <property type="molecule type" value="Genomic_DNA"/>
</dbReference>
<dbReference type="InterPro" id="IPR023214">
    <property type="entry name" value="HAD_sf"/>
</dbReference>
<reference evidence="1 2" key="1">
    <citation type="submission" date="2021-04" db="EMBL/GenBank/DDBJ databases">
        <title>Ruania sp. nov., isolated from sandy soil of mangrove forest.</title>
        <authorList>
            <person name="Ge X."/>
            <person name="Huang R."/>
            <person name="Liu W."/>
        </authorList>
    </citation>
    <scope>NUCLEOTIDE SEQUENCE [LARGE SCALE GENOMIC DNA]</scope>
    <source>
        <strain evidence="1 2">N2-46</strain>
    </source>
</reference>
<dbReference type="Proteomes" id="UP000826651">
    <property type="component" value="Unassembled WGS sequence"/>
</dbReference>
<organism evidence="1 2">
    <name type="scientific">Occultella gossypii</name>
    <dbReference type="NCBI Taxonomy" id="2800820"/>
    <lineage>
        <taxon>Bacteria</taxon>
        <taxon>Bacillati</taxon>
        <taxon>Actinomycetota</taxon>
        <taxon>Actinomycetes</taxon>
        <taxon>Micrococcales</taxon>
        <taxon>Ruaniaceae</taxon>
        <taxon>Occultella</taxon>
    </lineage>
</organism>
<dbReference type="SFLD" id="SFLDS00003">
    <property type="entry name" value="Haloacid_Dehalogenase"/>
    <property type="match status" value="1"/>
</dbReference>
<dbReference type="SFLD" id="SFLDG01129">
    <property type="entry name" value="C1.5:_HAD__Beta-PGM__Phosphata"/>
    <property type="match status" value="1"/>
</dbReference>
<protein>
    <submittedName>
        <fullName evidence="1">HAD hydrolase-like protein</fullName>
    </submittedName>
</protein>
<dbReference type="InterPro" id="IPR050155">
    <property type="entry name" value="HAD-like_hydrolase_sf"/>
</dbReference>
<gene>
    <name evidence="1" type="ORF">KCQ71_00440</name>
</gene>
<evidence type="ECO:0000313" key="1">
    <source>
        <dbReference type="EMBL" id="MBZ2194604.1"/>
    </source>
</evidence>
<dbReference type="SUPFAM" id="SSF56784">
    <property type="entry name" value="HAD-like"/>
    <property type="match status" value="1"/>
</dbReference>
<keyword evidence="2" id="KW-1185">Reference proteome</keyword>
<dbReference type="Gene3D" id="3.40.50.1000">
    <property type="entry name" value="HAD superfamily/HAD-like"/>
    <property type="match status" value="1"/>
</dbReference>
<dbReference type="InterPro" id="IPR023198">
    <property type="entry name" value="PGP-like_dom2"/>
</dbReference>
<accession>A0ABS7S4S6</accession>
<dbReference type="InterPro" id="IPR036412">
    <property type="entry name" value="HAD-like_sf"/>
</dbReference>